<feature type="transmembrane region" description="Helical" evidence="1">
    <location>
        <begin position="12"/>
        <end position="29"/>
    </location>
</feature>
<sequence length="421" mass="45861">MLELFVTSVQSALPLCLAVAILLASRAYSPKERRTTARITTAVGGAGLAAAAVVAWLRLNTTFIDVPTFNAYVGPVMFAAVTVFLVAVWIFGGRDLHDIDQSRRHRFLAVTSQAGLATTSVFYGFTYFFDISGIVPMGSSLLDTESLLRLAGYALGTVLVIVASWGYVISAARVPSYLRSAITTIVFAAMILPRAILLYQQFATRRIVPRSALVFDWVLWIQKHEAATQLALAVLIAVPGIVALWTHPRGRLGNPAQVRLRKADQISRRKFLALSVAGSVVFVAALTEGKRRAEYVPELSAIEPSEIEGDSVTVSRELVSDGHLHRFAYRSTGNVEVRFIVIKKNEIAFGTGLDACEICGDSGYYEDKGKVICKRCGVMMNIQTIGFEGGCNPIPIAYEMSAEKLSFSVAELESHANVFEK</sequence>
<feature type="transmembrane region" description="Helical" evidence="1">
    <location>
        <begin position="71"/>
        <end position="93"/>
    </location>
</feature>
<reference evidence="3 4" key="1">
    <citation type="submission" date="2020-02" db="EMBL/GenBank/DDBJ databases">
        <title>Sequencing the genomes of 1000 actinobacteria strains.</title>
        <authorList>
            <person name="Klenk H.-P."/>
        </authorList>
    </citation>
    <scope>NUCLEOTIDE SEQUENCE [LARGE SCALE GENOMIC DNA]</scope>
    <source>
        <strain evidence="3 4">DSM 19609</strain>
    </source>
</reference>
<organism evidence="3 4">
    <name type="scientific">Brooklawnia cerclae</name>
    <dbReference type="NCBI Taxonomy" id="349934"/>
    <lineage>
        <taxon>Bacteria</taxon>
        <taxon>Bacillati</taxon>
        <taxon>Actinomycetota</taxon>
        <taxon>Actinomycetes</taxon>
        <taxon>Propionibacteriales</taxon>
        <taxon>Propionibacteriaceae</taxon>
        <taxon>Brooklawnia</taxon>
    </lineage>
</organism>
<feature type="transmembrane region" description="Helical" evidence="1">
    <location>
        <begin position="147"/>
        <end position="169"/>
    </location>
</feature>
<keyword evidence="1" id="KW-0472">Membrane</keyword>
<proteinExistence type="predicted"/>
<gene>
    <name evidence="3" type="ORF">FB473_002511</name>
</gene>
<keyword evidence="4" id="KW-1185">Reference proteome</keyword>
<keyword evidence="1" id="KW-0812">Transmembrane</keyword>
<evidence type="ECO:0000313" key="3">
    <source>
        <dbReference type="EMBL" id="NIH57866.1"/>
    </source>
</evidence>
<keyword evidence="1" id="KW-1133">Transmembrane helix</keyword>
<accession>A0ABX0SM80</accession>
<evidence type="ECO:0000256" key="1">
    <source>
        <dbReference type="SAM" id="Phobius"/>
    </source>
</evidence>
<dbReference type="EMBL" id="JAAMOZ010000001">
    <property type="protein sequence ID" value="NIH57866.1"/>
    <property type="molecule type" value="Genomic_DNA"/>
</dbReference>
<feature type="transmembrane region" description="Helical" evidence="1">
    <location>
        <begin position="114"/>
        <end position="135"/>
    </location>
</feature>
<comment type="caution">
    <text evidence="3">The sequence shown here is derived from an EMBL/GenBank/DDBJ whole genome shotgun (WGS) entry which is preliminary data.</text>
</comment>
<name>A0ABX0SM80_9ACTN</name>
<feature type="domain" description="Membrane iron-sulfur containing protein FtrD-like" evidence="2">
    <location>
        <begin position="319"/>
        <end position="419"/>
    </location>
</feature>
<protein>
    <submittedName>
        <fullName evidence="3">Membrane protein</fullName>
    </submittedName>
</protein>
<dbReference type="RefSeq" id="WP_167168283.1">
    <property type="nucleotide sequence ID" value="NZ_BAAAOO010000007.1"/>
</dbReference>
<feature type="transmembrane region" description="Helical" evidence="1">
    <location>
        <begin position="271"/>
        <end position="287"/>
    </location>
</feature>
<evidence type="ECO:0000313" key="4">
    <source>
        <dbReference type="Proteomes" id="UP000749311"/>
    </source>
</evidence>
<feature type="transmembrane region" description="Helical" evidence="1">
    <location>
        <begin position="181"/>
        <end position="202"/>
    </location>
</feature>
<dbReference type="Pfam" id="PF10080">
    <property type="entry name" value="FtrD-like"/>
    <property type="match status" value="1"/>
</dbReference>
<dbReference type="Proteomes" id="UP000749311">
    <property type="component" value="Unassembled WGS sequence"/>
</dbReference>
<feature type="transmembrane region" description="Helical" evidence="1">
    <location>
        <begin position="226"/>
        <end position="245"/>
    </location>
</feature>
<dbReference type="InterPro" id="IPR018758">
    <property type="entry name" value="FtrD-like"/>
</dbReference>
<feature type="transmembrane region" description="Helical" evidence="1">
    <location>
        <begin position="41"/>
        <end position="59"/>
    </location>
</feature>
<evidence type="ECO:0000259" key="2">
    <source>
        <dbReference type="Pfam" id="PF10080"/>
    </source>
</evidence>